<dbReference type="AlphaFoldDB" id="A0A565BSJ4"/>
<dbReference type="EMBL" id="CABITT030000005">
    <property type="protein sequence ID" value="VVB04332.1"/>
    <property type="molecule type" value="Genomic_DNA"/>
</dbReference>
<evidence type="ECO:0000313" key="1">
    <source>
        <dbReference type="EMBL" id="VVB04332.1"/>
    </source>
</evidence>
<evidence type="ECO:0000313" key="2">
    <source>
        <dbReference type="Proteomes" id="UP000489600"/>
    </source>
</evidence>
<keyword evidence="2" id="KW-1185">Reference proteome</keyword>
<dbReference type="PROSITE" id="PS51257">
    <property type="entry name" value="PROKAR_LIPOPROTEIN"/>
    <property type="match status" value="1"/>
</dbReference>
<comment type="caution">
    <text evidence="1">The sequence shown here is derived from an EMBL/GenBank/DDBJ whole genome shotgun (WGS) entry which is preliminary data.</text>
</comment>
<dbReference type="Proteomes" id="UP000489600">
    <property type="component" value="Unassembled WGS sequence"/>
</dbReference>
<proteinExistence type="predicted"/>
<sequence>MLKKQPSYGIGVVACWGVAVKGLGGSTYNVVLDNMSVWKNMYAGDLLPVPEPSDINIGENVTNVKIIPPATRQQACRRRKVRIPSTGAW</sequence>
<protein>
    <submittedName>
        <fullName evidence="1">Uncharacterized protein</fullName>
    </submittedName>
</protein>
<gene>
    <name evidence="1" type="ORF">ANE_LOCUS14776</name>
</gene>
<name>A0A565BSJ4_9BRAS</name>
<accession>A0A565BSJ4</accession>
<organism evidence="1 2">
    <name type="scientific">Arabis nemorensis</name>
    <dbReference type="NCBI Taxonomy" id="586526"/>
    <lineage>
        <taxon>Eukaryota</taxon>
        <taxon>Viridiplantae</taxon>
        <taxon>Streptophyta</taxon>
        <taxon>Embryophyta</taxon>
        <taxon>Tracheophyta</taxon>
        <taxon>Spermatophyta</taxon>
        <taxon>Magnoliopsida</taxon>
        <taxon>eudicotyledons</taxon>
        <taxon>Gunneridae</taxon>
        <taxon>Pentapetalae</taxon>
        <taxon>rosids</taxon>
        <taxon>malvids</taxon>
        <taxon>Brassicales</taxon>
        <taxon>Brassicaceae</taxon>
        <taxon>Arabideae</taxon>
        <taxon>Arabis</taxon>
    </lineage>
</organism>
<reference evidence="1" key="1">
    <citation type="submission" date="2019-07" db="EMBL/GenBank/DDBJ databases">
        <authorList>
            <person name="Dittberner H."/>
        </authorList>
    </citation>
    <scope>NUCLEOTIDE SEQUENCE [LARGE SCALE GENOMIC DNA]</scope>
</reference>